<dbReference type="Gene3D" id="2.60.40.10">
    <property type="entry name" value="Immunoglobulins"/>
    <property type="match status" value="1"/>
</dbReference>
<dbReference type="InterPro" id="IPR004193">
    <property type="entry name" value="Glyco_hydro_13_N"/>
</dbReference>
<organism evidence="2">
    <name type="scientific">uncultured Streptomyces sp</name>
    <dbReference type="NCBI Taxonomy" id="174707"/>
    <lineage>
        <taxon>Bacteria</taxon>
        <taxon>Bacillati</taxon>
        <taxon>Actinomycetota</taxon>
        <taxon>Actinomycetes</taxon>
        <taxon>Kitasatosporales</taxon>
        <taxon>Streptomycetaceae</taxon>
        <taxon>Streptomyces</taxon>
        <taxon>environmental samples</taxon>
    </lineage>
</organism>
<reference evidence="2" key="1">
    <citation type="journal article" date="2013" name="Environ. Microbiol.">
        <title>Seasonally variable intestinal metagenomes of the red palm weevil (Rhynchophorus ferrugineus).</title>
        <authorList>
            <person name="Jia S."/>
            <person name="Zhang X."/>
            <person name="Zhang G."/>
            <person name="Yin A."/>
            <person name="Zhang S."/>
            <person name="Li F."/>
            <person name="Wang L."/>
            <person name="Zhao D."/>
            <person name="Yun Q."/>
            <person name="Tala"/>
            <person name="Wang J."/>
            <person name="Sun G."/>
            <person name="Baabdullah M."/>
            <person name="Yu X."/>
            <person name="Hu S."/>
            <person name="Al-Mssallem I.S."/>
            <person name="Yu J."/>
        </authorList>
    </citation>
    <scope>NUCLEOTIDE SEQUENCE</scope>
</reference>
<dbReference type="InterPro" id="IPR013783">
    <property type="entry name" value="Ig-like_fold"/>
</dbReference>
<sequence length="110" mass="12158">MEKILRGQVAVAQRVGHTVVAFSELQCARILDALYAHEASRHAYGPVYGEASVTLRVWAPTAISVHVVFDGGSTRLPMARTSYGAWEAKGDASWRGAEYVYEVETYVPHY</sequence>
<dbReference type="InterPro" id="IPR014756">
    <property type="entry name" value="Ig_E-set"/>
</dbReference>
<dbReference type="GO" id="GO:0005975">
    <property type="term" value="P:carbohydrate metabolic process"/>
    <property type="evidence" value="ECO:0007669"/>
    <property type="project" value="InterPro"/>
</dbReference>
<dbReference type="Pfam" id="PF02922">
    <property type="entry name" value="CBM_48"/>
    <property type="match status" value="1"/>
</dbReference>
<feature type="non-terminal residue" evidence="2">
    <location>
        <position position="110"/>
    </location>
</feature>
<evidence type="ECO:0000259" key="1">
    <source>
        <dbReference type="Pfam" id="PF02922"/>
    </source>
</evidence>
<dbReference type="GO" id="GO:0004553">
    <property type="term" value="F:hydrolase activity, hydrolyzing O-glycosyl compounds"/>
    <property type="evidence" value="ECO:0007669"/>
    <property type="project" value="InterPro"/>
</dbReference>
<accession>A0A060BSN8</accession>
<dbReference type="EMBL" id="KF116595">
    <property type="protein sequence ID" value="AIA83840.1"/>
    <property type="molecule type" value="Genomic_DNA"/>
</dbReference>
<name>A0A060BSN8_9ACTN</name>
<proteinExistence type="predicted"/>
<feature type="domain" description="Glycoside hydrolase family 13 N-terminal" evidence="1">
    <location>
        <begin position="44"/>
        <end position="105"/>
    </location>
</feature>
<evidence type="ECO:0000313" key="2">
    <source>
        <dbReference type="EMBL" id="AIA83840.1"/>
    </source>
</evidence>
<dbReference type="SUPFAM" id="SSF81296">
    <property type="entry name" value="E set domains"/>
    <property type="match status" value="1"/>
</dbReference>
<protein>
    <submittedName>
        <fullName evidence="2">CAZy families CBM48|GH13|CBM41 protein</fullName>
    </submittedName>
</protein>
<dbReference type="AlphaFoldDB" id="A0A060BSN8"/>